<dbReference type="CDD" id="cd04462">
    <property type="entry name" value="S1_RNAPII_Rpb7"/>
    <property type="match status" value="1"/>
</dbReference>
<keyword evidence="9" id="KW-0539">Nucleus</keyword>
<dbReference type="FunFam" id="3.30.1490.120:FF:000001">
    <property type="entry name" value="DNA-directed RNA polymerase II subunit RPB7"/>
    <property type="match status" value="1"/>
</dbReference>
<evidence type="ECO:0000256" key="3">
    <source>
        <dbReference type="ARBA" id="ARBA00022478"/>
    </source>
</evidence>
<dbReference type="InterPro" id="IPR005576">
    <property type="entry name" value="Rpb7-like_N"/>
</dbReference>
<dbReference type="InterPro" id="IPR012340">
    <property type="entry name" value="NA-bd_OB-fold"/>
</dbReference>
<sequence>MFFHIVLERNMQLHPRHFGRNLREHLVSKLMKDVEGTCSGRHGFVVAITGIENIGKGLIRDGTGFVTFPVKYQCVVFRPFKGEILEAAVTMVNKMGFFAEAGPVQIFVSNHLIPDDMEFQSGDMPNYTTSDGSVKIQKDCEVRLKIIGTRVDATEIHFSVAERKRVLNDDVFAGFWRRMTVIGESPEGEGEKGGATVLVGVKLDGESKELLTWALVKVAQPGDHIVALHILDSASESPASILSLVKTFDSILAVYEGFCHLKQVDLKLKVCRGSSAKKILVREAKAYEEAKLIVGTTKTNNPIRSSASVAKYCAKKLPKCFSVYAVENGKILFQREAIHTDLNLSQGKLNLDNGHKSGLLRQRTLKKNCAACASALKVPENSTAQLSGELPGNDSVDNSLALVPLQACEDNSILVRELPNSRPGWSLLRWVFLPKRHHSENSGAKKSMVRWVLKSPNQHSSAVVYPDQKQNHSNQEKNHSSDLDGESGALVPVGYESICPLSPCDFPKELQIFHEKYSSSCRLFSYQELLDATSNFRPENMVGKGGSSHVYKGFLPDGKELAVKIFKPTENAVKEFVQEIEIITGLSHKNLISLFGFCFEDNKLLLVYDFLSRGSLEENLHGNKKDSNAFGWNERYKVAVGVAEALDYLHNVCEQPVIHRDVKSSNILLSDDFEPQLSDFGLASQVSSSISHMTCTDVAGTFGYLAPEYFMHGKMSDKIDVYAFGVILLELLSGRKPIDNDSPKGQQSLVMWAKPILMDSNVSQLLDPQLGSDYDSDQIERMTLAATLCIRRAPITRPQISLILKLLQGDQEVTNWARQQVKASEEVDVVDGEVYPTDIKSHLNLALLDLEDDSLSVSSNEQSIPIEDYLQGRWSRSSSFA</sequence>
<dbReference type="InterPro" id="IPR006016">
    <property type="entry name" value="UspA"/>
</dbReference>
<dbReference type="AlphaFoldDB" id="A0A1R3J235"/>
<dbReference type="PANTHER" id="PTHR47987:SF5">
    <property type="entry name" value="PROTEIN KINASE DOMAIN-CONTAINING PROTEIN"/>
    <property type="match status" value="1"/>
</dbReference>
<dbReference type="SUPFAM" id="SSF50249">
    <property type="entry name" value="Nucleic acid-binding proteins"/>
    <property type="match status" value="1"/>
</dbReference>
<dbReference type="GO" id="GO:0003676">
    <property type="term" value="F:nucleic acid binding"/>
    <property type="evidence" value="ECO:0007669"/>
    <property type="project" value="InterPro"/>
</dbReference>
<dbReference type="SUPFAM" id="SSF88798">
    <property type="entry name" value="N-terminal, heterodimerisation domain of RBP7 (RpoE)"/>
    <property type="match status" value="1"/>
</dbReference>
<evidence type="ECO:0000256" key="9">
    <source>
        <dbReference type="ARBA" id="ARBA00023242"/>
    </source>
</evidence>
<dbReference type="OMA" id="AYDGFCD"/>
<keyword evidence="4" id="KW-0808">Transferase</keyword>
<dbReference type="Pfam" id="PF00575">
    <property type="entry name" value="S1"/>
    <property type="match status" value="1"/>
</dbReference>
<comment type="caution">
    <text evidence="13">The sequence shown here is derived from an EMBL/GenBank/DDBJ whole genome shotgun (WGS) entry which is preliminary data.</text>
</comment>
<gene>
    <name evidence="13" type="ORF">CCACVL1_08130</name>
</gene>
<dbReference type="CDD" id="cd04329">
    <property type="entry name" value="RNAP_II_Rpb7_N"/>
    <property type="match status" value="1"/>
</dbReference>
<dbReference type="InterPro" id="IPR008271">
    <property type="entry name" value="Ser/Thr_kinase_AS"/>
</dbReference>
<dbReference type="Pfam" id="PF00069">
    <property type="entry name" value="Pkinase"/>
    <property type="match status" value="1"/>
</dbReference>
<keyword evidence="7 10" id="KW-0067">ATP-binding</keyword>
<dbReference type="PANTHER" id="PTHR47987">
    <property type="entry name" value="OS08G0249100 PROTEIN"/>
    <property type="match status" value="1"/>
</dbReference>
<dbReference type="Gene3D" id="3.30.200.20">
    <property type="entry name" value="Phosphorylase Kinase, domain 1"/>
    <property type="match status" value="1"/>
</dbReference>
<comment type="similarity">
    <text evidence="2">Belongs to the eukaryotic RPB7/RPC8 RNA polymerase subunit family.</text>
</comment>
<dbReference type="FunFam" id="3.30.200.20:FF:000268">
    <property type="entry name" value="probable receptor-like serine/threonine-protein kinase At5g57670"/>
    <property type="match status" value="1"/>
</dbReference>
<keyword evidence="6" id="KW-0418">Kinase</keyword>
<protein>
    <recommendedName>
        <fullName evidence="12">Protein kinase domain-containing protein</fullName>
    </recommendedName>
</protein>
<dbReference type="InterPro" id="IPR017441">
    <property type="entry name" value="Protein_kinase_ATP_BS"/>
</dbReference>
<name>A0A1R3J235_COCAP</name>
<dbReference type="InterPro" id="IPR000719">
    <property type="entry name" value="Prot_kinase_dom"/>
</dbReference>
<evidence type="ECO:0000256" key="10">
    <source>
        <dbReference type="PROSITE-ProRule" id="PRU10141"/>
    </source>
</evidence>
<dbReference type="InterPro" id="IPR046958">
    <property type="entry name" value="RBK1/2/STUNTED"/>
</dbReference>
<dbReference type="PROSITE" id="PS00107">
    <property type="entry name" value="PROTEIN_KINASE_ATP"/>
    <property type="match status" value="1"/>
</dbReference>
<accession>A0A1R3J235</accession>
<evidence type="ECO:0000256" key="2">
    <source>
        <dbReference type="ARBA" id="ARBA00009307"/>
    </source>
</evidence>
<dbReference type="InterPro" id="IPR036898">
    <property type="entry name" value="RNA_pol_Rpb7-like_N_sf"/>
</dbReference>
<dbReference type="GO" id="GO:0004672">
    <property type="term" value="F:protein kinase activity"/>
    <property type="evidence" value="ECO:0007669"/>
    <property type="project" value="InterPro"/>
</dbReference>
<dbReference type="FunFam" id="3.40.50.620:FF:000177">
    <property type="entry name" value="probable receptor-like serine/threonine-protein kinase At5g57670"/>
    <property type="match status" value="1"/>
</dbReference>
<dbReference type="Gene3D" id="3.40.50.620">
    <property type="entry name" value="HUPs"/>
    <property type="match status" value="1"/>
</dbReference>
<dbReference type="GO" id="GO:0006351">
    <property type="term" value="P:DNA-templated transcription"/>
    <property type="evidence" value="ECO:0007669"/>
    <property type="project" value="InterPro"/>
</dbReference>
<dbReference type="Gene3D" id="1.10.510.10">
    <property type="entry name" value="Transferase(Phosphotransferase) domain 1"/>
    <property type="match status" value="1"/>
</dbReference>
<dbReference type="PROSITE" id="PS50011">
    <property type="entry name" value="PROTEIN_KINASE_DOM"/>
    <property type="match status" value="1"/>
</dbReference>
<dbReference type="GO" id="GO:0055029">
    <property type="term" value="C:nuclear DNA-directed RNA polymerase complex"/>
    <property type="evidence" value="ECO:0007669"/>
    <property type="project" value="UniProtKB-ARBA"/>
</dbReference>
<evidence type="ECO:0000256" key="7">
    <source>
        <dbReference type="ARBA" id="ARBA00022840"/>
    </source>
</evidence>
<reference evidence="13 14" key="1">
    <citation type="submission" date="2013-09" db="EMBL/GenBank/DDBJ databases">
        <title>Corchorus capsularis genome sequencing.</title>
        <authorList>
            <person name="Alam M."/>
            <person name="Haque M.S."/>
            <person name="Islam M.S."/>
            <person name="Emdad E.M."/>
            <person name="Islam M.M."/>
            <person name="Ahmed B."/>
            <person name="Halim A."/>
            <person name="Hossen Q.M.M."/>
            <person name="Hossain M.Z."/>
            <person name="Ahmed R."/>
            <person name="Khan M.M."/>
            <person name="Islam R."/>
            <person name="Rashid M.M."/>
            <person name="Khan S.A."/>
            <person name="Rahman M.S."/>
            <person name="Alam M."/>
        </authorList>
    </citation>
    <scope>NUCLEOTIDE SEQUENCE [LARGE SCALE GENOMIC DNA]</scope>
    <source>
        <strain evidence="14">cv. CVL-1</strain>
        <tissue evidence="13">Whole seedling</tissue>
    </source>
</reference>
<dbReference type="Gene3D" id="2.40.50.140">
    <property type="entry name" value="Nucleic acid-binding proteins"/>
    <property type="match status" value="1"/>
</dbReference>
<evidence type="ECO:0000256" key="4">
    <source>
        <dbReference type="ARBA" id="ARBA00022679"/>
    </source>
</evidence>
<evidence type="ECO:0000256" key="5">
    <source>
        <dbReference type="ARBA" id="ARBA00022741"/>
    </source>
</evidence>
<dbReference type="SMART" id="SM00220">
    <property type="entry name" value="S_TKc"/>
    <property type="match status" value="1"/>
</dbReference>
<dbReference type="PROSITE" id="PS00108">
    <property type="entry name" value="PROTEIN_KINASE_ST"/>
    <property type="match status" value="1"/>
</dbReference>
<evidence type="ECO:0000256" key="6">
    <source>
        <dbReference type="ARBA" id="ARBA00022777"/>
    </source>
</evidence>
<evidence type="ECO:0000259" key="12">
    <source>
        <dbReference type="PROSITE" id="PS50011"/>
    </source>
</evidence>
<dbReference type="InterPro" id="IPR003029">
    <property type="entry name" value="S1_domain"/>
</dbReference>
<keyword evidence="8" id="KW-0804">Transcription</keyword>
<evidence type="ECO:0000256" key="8">
    <source>
        <dbReference type="ARBA" id="ARBA00023163"/>
    </source>
</evidence>
<evidence type="ECO:0000313" key="13">
    <source>
        <dbReference type="EMBL" id="OMO88894.1"/>
    </source>
</evidence>
<feature type="region of interest" description="Disordered" evidence="11">
    <location>
        <begin position="463"/>
        <end position="486"/>
    </location>
</feature>
<dbReference type="SUPFAM" id="SSF56112">
    <property type="entry name" value="Protein kinase-like (PK-like)"/>
    <property type="match status" value="1"/>
</dbReference>
<proteinExistence type="inferred from homology"/>
<keyword evidence="5 10" id="KW-0547">Nucleotide-binding</keyword>
<dbReference type="Pfam" id="PF03876">
    <property type="entry name" value="SHS2_Rpb7-N"/>
    <property type="match status" value="1"/>
</dbReference>
<keyword evidence="14" id="KW-1185">Reference proteome</keyword>
<comment type="subcellular location">
    <subcellularLocation>
        <location evidence="1">Nucleus</location>
    </subcellularLocation>
</comment>
<evidence type="ECO:0000256" key="11">
    <source>
        <dbReference type="SAM" id="MobiDB-lite"/>
    </source>
</evidence>
<evidence type="ECO:0000256" key="1">
    <source>
        <dbReference type="ARBA" id="ARBA00004123"/>
    </source>
</evidence>
<dbReference type="InterPro" id="IPR014729">
    <property type="entry name" value="Rossmann-like_a/b/a_fold"/>
</dbReference>
<dbReference type="FunFam" id="2.40.50.140:FF:000043">
    <property type="entry name" value="DNA-directed RNA polymerase II subunit RPB7"/>
    <property type="match status" value="1"/>
</dbReference>
<dbReference type="STRING" id="210143.A0A1R3J235"/>
<dbReference type="InterPro" id="IPR011009">
    <property type="entry name" value="Kinase-like_dom_sf"/>
</dbReference>
<feature type="domain" description="Protein kinase" evidence="12">
    <location>
        <begin position="536"/>
        <end position="813"/>
    </location>
</feature>
<dbReference type="Gramene" id="OMO88894">
    <property type="protein sequence ID" value="OMO88894"/>
    <property type="gene ID" value="CCACVL1_08130"/>
</dbReference>
<dbReference type="GO" id="GO:0005524">
    <property type="term" value="F:ATP binding"/>
    <property type="evidence" value="ECO:0007669"/>
    <property type="project" value="UniProtKB-UniRule"/>
</dbReference>
<dbReference type="CDD" id="cd00293">
    <property type="entry name" value="USP-like"/>
    <property type="match status" value="1"/>
</dbReference>
<dbReference type="Gene3D" id="3.30.1490.120">
    <property type="entry name" value="RNA polymerase Rpb7-like, N-terminal domain"/>
    <property type="match status" value="1"/>
</dbReference>
<dbReference type="Pfam" id="PF00582">
    <property type="entry name" value="Usp"/>
    <property type="match status" value="1"/>
</dbReference>
<feature type="binding site" evidence="10">
    <location>
        <position position="564"/>
    </location>
    <ligand>
        <name>ATP</name>
        <dbReference type="ChEBI" id="CHEBI:30616"/>
    </ligand>
</feature>
<evidence type="ECO:0000313" key="14">
    <source>
        <dbReference type="Proteomes" id="UP000188268"/>
    </source>
</evidence>
<dbReference type="SUPFAM" id="SSF52402">
    <property type="entry name" value="Adenine nucleotide alpha hydrolases-like"/>
    <property type="match status" value="1"/>
</dbReference>
<keyword evidence="3" id="KW-0240">DNA-directed RNA polymerase</keyword>
<organism evidence="13 14">
    <name type="scientific">Corchorus capsularis</name>
    <name type="common">Jute</name>
    <dbReference type="NCBI Taxonomy" id="210143"/>
    <lineage>
        <taxon>Eukaryota</taxon>
        <taxon>Viridiplantae</taxon>
        <taxon>Streptophyta</taxon>
        <taxon>Embryophyta</taxon>
        <taxon>Tracheophyta</taxon>
        <taxon>Spermatophyta</taxon>
        <taxon>Magnoliopsida</taxon>
        <taxon>eudicotyledons</taxon>
        <taxon>Gunneridae</taxon>
        <taxon>Pentapetalae</taxon>
        <taxon>rosids</taxon>
        <taxon>malvids</taxon>
        <taxon>Malvales</taxon>
        <taxon>Malvaceae</taxon>
        <taxon>Grewioideae</taxon>
        <taxon>Apeibeae</taxon>
        <taxon>Corchorus</taxon>
    </lineage>
</organism>
<dbReference type="Proteomes" id="UP000188268">
    <property type="component" value="Unassembled WGS sequence"/>
</dbReference>
<dbReference type="EMBL" id="AWWV01008872">
    <property type="protein sequence ID" value="OMO88894.1"/>
    <property type="molecule type" value="Genomic_DNA"/>
</dbReference>
<dbReference type="FunFam" id="1.10.510.10:FF:000284">
    <property type="entry name" value="Putative receptor-like serine/threonine-protein kinase"/>
    <property type="match status" value="1"/>
</dbReference>
<dbReference type="OrthoDB" id="654677at2759"/>